<name>A0A0C3NCT5_PHLG1</name>
<gene>
    <name evidence="2" type="ORF">PHLGIDRAFT_51350</name>
</gene>
<dbReference type="InterPro" id="IPR041622">
    <property type="entry name" value="SLATT_fungi"/>
</dbReference>
<accession>A0A0C3NCT5</accession>
<protein>
    <recommendedName>
        <fullName evidence="1">SMODS and SLOG-associating 2TM effector domain-containing protein</fullName>
    </recommendedName>
</protein>
<dbReference type="EMBL" id="KN840684">
    <property type="protein sequence ID" value="KIP02319.1"/>
    <property type="molecule type" value="Genomic_DNA"/>
</dbReference>
<dbReference type="Proteomes" id="UP000053257">
    <property type="component" value="Unassembled WGS sequence"/>
</dbReference>
<dbReference type="AlphaFoldDB" id="A0A0C3NCT5"/>
<reference evidence="2 3" key="1">
    <citation type="journal article" date="2014" name="PLoS Genet.">
        <title>Analysis of the Phlebiopsis gigantea genome, transcriptome and secretome provides insight into its pioneer colonization strategies of wood.</title>
        <authorList>
            <person name="Hori C."/>
            <person name="Ishida T."/>
            <person name="Igarashi K."/>
            <person name="Samejima M."/>
            <person name="Suzuki H."/>
            <person name="Master E."/>
            <person name="Ferreira P."/>
            <person name="Ruiz-Duenas F.J."/>
            <person name="Held B."/>
            <person name="Canessa P."/>
            <person name="Larrondo L.F."/>
            <person name="Schmoll M."/>
            <person name="Druzhinina I.S."/>
            <person name="Kubicek C.P."/>
            <person name="Gaskell J.A."/>
            <person name="Kersten P."/>
            <person name="St John F."/>
            <person name="Glasner J."/>
            <person name="Sabat G."/>
            <person name="Splinter BonDurant S."/>
            <person name="Syed K."/>
            <person name="Yadav J."/>
            <person name="Mgbeahuruike A.C."/>
            <person name="Kovalchuk A."/>
            <person name="Asiegbu F.O."/>
            <person name="Lackner G."/>
            <person name="Hoffmeister D."/>
            <person name="Rencoret J."/>
            <person name="Gutierrez A."/>
            <person name="Sun H."/>
            <person name="Lindquist E."/>
            <person name="Barry K."/>
            <person name="Riley R."/>
            <person name="Grigoriev I.V."/>
            <person name="Henrissat B."/>
            <person name="Kues U."/>
            <person name="Berka R.M."/>
            <person name="Martinez A.T."/>
            <person name="Covert S.F."/>
            <person name="Blanchette R.A."/>
            <person name="Cullen D."/>
        </authorList>
    </citation>
    <scope>NUCLEOTIDE SEQUENCE [LARGE SCALE GENOMIC DNA]</scope>
    <source>
        <strain evidence="2 3">11061_1 CR5-6</strain>
    </source>
</reference>
<proteinExistence type="predicted"/>
<sequence>VLGGLSTLAASYLAKMRGSNEPEFSTGRCAELENYERELRAYVDDAGHLSGAKHDAAVGRYRERLEKILGN</sequence>
<dbReference type="STRING" id="745531.A0A0C3NCT5"/>
<evidence type="ECO:0000313" key="3">
    <source>
        <dbReference type="Proteomes" id="UP000053257"/>
    </source>
</evidence>
<dbReference type="OrthoDB" id="3245801at2759"/>
<feature type="non-terminal residue" evidence="2">
    <location>
        <position position="71"/>
    </location>
</feature>
<feature type="non-terminal residue" evidence="2">
    <location>
        <position position="1"/>
    </location>
</feature>
<dbReference type="HOGENOM" id="CLU_175961_0_0_1"/>
<feature type="domain" description="SMODS and SLOG-associating 2TM effector" evidence="1">
    <location>
        <begin position="1"/>
        <end position="71"/>
    </location>
</feature>
<dbReference type="NCBIfam" id="NF033635">
    <property type="entry name" value="SLATT_fungal"/>
    <property type="match status" value="1"/>
</dbReference>
<organism evidence="2 3">
    <name type="scientific">Phlebiopsis gigantea (strain 11061_1 CR5-6)</name>
    <name type="common">White-rot fungus</name>
    <name type="synonym">Peniophora gigantea</name>
    <dbReference type="NCBI Taxonomy" id="745531"/>
    <lineage>
        <taxon>Eukaryota</taxon>
        <taxon>Fungi</taxon>
        <taxon>Dikarya</taxon>
        <taxon>Basidiomycota</taxon>
        <taxon>Agaricomycotina</taxon>
        <taxon>Agaricomycetes</taxon>
        <taxon>Polyporales</taxon>
        <taxon>Phanerochaetaceae</taxon>
        <taxon>Phlebiopsis</taxon>
    </lineage>
</organism>
<evidence type="ECO:0000259" key="1">
    <source>
        <dbReference type="Pfam" id="PF18142"/>
    </source>
</evidence>
<dbReference type="Pfam" id="PF18142">
    <property type="entry name" value="SLATT_fungal"/>
    <property type="match status" value="1"/>
</dbReference>
<keyword evidence="3" id="KW-1185">Reference proteome</keyword>
<evidence type="ECO:0000313" key="2">
    <source>
        <dbReference type="EMBL" id="KIP02319.1"/>
    </source>
</evidence>